<dbReference type="InterPro" id="IPR010982">
    <property type="entry name" value="Lambda_DNA-bd_dom_sf"/>
</dbReference>
<feature type="domain" description="HTH cro/C1-type" evidence="2">
    <location>
        <begin position="5"/>
        <end position="59"/>
    </location>
</feature>
<evidence type="ECO:0000256" key="1">
    <source>
        <dbReference type="ARBA" id="ARBA00023125"/>
    </source>
</evidence>
<dbReference type="SMART" id="SM00530">
    <property type="entry name" value="HTH_XRE"/>
    <property type="match status" value="1"/>
</dbReference>
<dbReference type="PANTHER" id="PTHR46558:SF4">
    <property type="entry name" value="DNA-BIDING PHAGE PROTEIN"/>
    <property type="match status" value="1"/>
</dbReference>
<dbReference type="PANTHER" id="PTHR46558">
    <property type="entry name" value="TRACRIPTIONAL REGULATORY PROTEIN-RELATED-RELATED"/>
    <property type="match status" value="1"/>
</dbReference>
<dbReference type="AlphaFoldDB" id="A0AAJ4MME2"/>
<dbReference type="CDD" id="cd00093">
    <property type="entry name" value="HTH_XRE"/>
    <property type="match status" value="1"/>
</dbReference>
<dbReference type="Gene3D" id="1.10.260.40">
    <property type="entry name" value="lambda repressor-like DNA-binding domains"/>
    <property type="match status" value="1"/>
</dbReference>
<gene>
    <name evidence="3" type="ORF">LL223_2102</name>
</gene>
<sequence length="206" mass="24218">MENRIAELRKEKGLTLKQLGEILGVRDSTLSQYETGKRNPQLGFLQELSDFFGVSLEYLTKNSNERDYDVNDDEKALFVIQKLDSNEISYFDLSKNNLVDLAIWVISKTEEFNKGGKLNRYFDTANNFIRHVNNELDTMKWYTETRRQEHNNIEKIYEKLALDEDYYGAGHKQVLEFMEQSERIGYEATDKVLEYMKTLPDAPEEE</sequence>
<evidence type="ECO:0000259" key="2">
    <source>
        <dbReference type="PROSITE" id="PS50943"/>
    </source>
</evidence>
<evidence type="ECO:0000313" key="3">
    <source>
        <dbReference type="EMBL" id="QRZ35740.1"/>
    </source>
</evidence>
<dbReference type="SUPFAM" id="SSF47413">
    <property type="entry name" value="lambda repressor-like DNA-binding domains"/>
    <property type="match status" value="1"/>
</dbReference>
<dbReference type="InterPro" id="IPR001387">
    <property type="entry name" value="Cro/C1-type_HTH"/>
</dbReference>
<keyword evidence="1" id="KW-0238">DNA-binding</keyword>
<accession>A0AAJ4MME2</accession>
<organism evidence="3 4">
    <name type="scientific">Lactococcus lactis subsp. lactis</name>
    <name type="common">Streptococcus lactis</name>
    <dbReference type="NCBI Taxonomy" id="1360"/>
    <lineage>
        <taxon>Bacteria</taxon>
        <taxon>Bacillati</taxon>
        <taxon>Bacillota</taxon>
        <taxon>Bacilli</taxon>
        <taxon>Lactobacillales</taxon>
        <taxon>Streptococcaceae</taxon>
        <taxon>Lactococcus</taxon>
    </lineage>
</organism>
<reference evidence="3" key="1">
    <citation type="journal article" date="2020" name="Mol. Microbiol.">
        <title>The CWPS Rubik's cube: Linking diversity of cell wall polysaccharide structures with the encoded biosynthetic machinery of selected Lactococcus lactis strains.</title>
        <authorList>
            <person name="Mahony J."/>
            <person name="Frantzen C."/>
            <person name="Vinogradov E."/>
            <person name="Sadovskaya I."/>
            <person name="Theodorou I."/>
            <person name="Kelleher P."/>
            <person name="Chapot-Chartier M.P."/>
            <person name="Cambillau C."/>
            <person name="Holo H."/>
            <person name="van Sinderen D."/>
        </authorList>
    </citation>
    <scope>NUCLEOTIDE SEQUENCE</scope>
    <source>
        <strain evidence="3">223</strain>
    </source>
</reference>
<evidence type="ECO:0000313" key="4">
    <source>
        <dbReference type="Proteomes" id="UP000663169"/>
    </source>
</evidence>
<dbReference type="RefSeq" id="WP_101916315.1">
    <property type="nucleotide sequence ID" value="NZ_CP031926.2"/>
</dbReference>
<proteinExistence type="predicted"/>
<reference evidence="3" key="2">
    <citation type="submission" date="2023-04" db="EMBL/GenBank/DDBJ databases">
        <authorList>
            <person name="McDonnell B."/>
        </authorList>
    </citation>
    <scope>NUCLEOTIDE SEQUENCE</scope>
    <source>
        <strain evidence="3">223</strain>
    </source>
</reference>
<dbReference type="GO" id="GO:0003677">
    <property type="term" value="F:DNA binding"/>
    <property type="evidence" value="ECO:0007669"/>
    <property type="project" value="UniProtKB-KW"/>
</dbReference>
<dbReference type="PROSITE" id="PS50943">
    <property type="entry name" value="HTH_CROC1"/>
    <property type="match status" value="1"/>
</dbReference>
<name>A0AAJ4MME2_LACLL</name>
<dbReference type="Pfam" id="PF01381">
    <property type="entry name" value="HTH_3"/>
    <property type="match status" value="1"/>
</dbReference>
<protein>
    <submittedName>
        <fullName evidence="3">Helix-turn-helix transcriptional regulator</fullName>
    </submittedName>
</protein>
<dbReference type="Proteomes" id="UP000663169">
    <property type="component" value="Chromosome"/>
</dbReference>
<dbReference type="EMBL" id="CP031926">
    <property type="protein sequence ID" value="QRZ35740.1"/>
    <property type="molecule type" value="Genomic_DNA"/>
</dbReference>